<accession>A0AA85KKK3</accession>
<evidence type="ECO:0000313" key="1">
    <source>
        <dbReference type="Proteomes" id="UP000050795"/>
    </source>
</evidence>
<reference evidence="2" key="2">
    <citation type="submission" date="2023-11" db="UniProtKB">
        <authorList>
            <consortium name="WormBaseParasite"/>
        </authorList>
    </citation>
    <scope>IDENTIFICATION</scope>
</reference>
<evidence type="ECO:0000313" key="2">
    <source>
        <dbReference type="WBParaSite" id="TREG1_88230.1"/>
    </source>
</evidence>
<name>A0AA85KKK3_TRIRE</name>
<sequence>MIQEHLPSENLPVDFALVSVTDDDSGRNGYESSTDKLINENNDDNELTDFQSNDLIIYKISALVSFDREQNATVYPMIRCIDQGSDR</sequence>
<dbReference type="WBParaSite" id="TREG1_88230.1">
    <property type="protein sequence ID" value="TREG1_88230.1"/>
    <property type="gene ID" value="TREG1_88230"/>
</dbReference>
<protein>
    <submittedName>
        <fullName evidence="2">Uncharacterized protein</fullName>
    </submittedName>
</protein>
<organism evidence="1 2">
    <name type="scientific">Trichobilharzia regenti</name>
    <name type="common">Nasal bird schistosome</name>
    <dbReference type="NCBI Taxonomy" id="157069"/>
    <lineage>
        <taxon>Eukaryota</taxon>
        <taxon>Metazoa</taxon>
        <taxon>Spiralia</taxon>
        <taxon>Lophotrochozoa</taxon>
        <taxon>Platyhelminthes</taxon>
        <taxon>Trematoda</taxon>
        <taxon>Digenea</taxon>
        <taxon>Strigeidida</taxon>
        <taxon>Schistosomatoidea</taxon>
        <taxon>Schistosomatidae</taxon>
        <taxon>Trichobilharzia</taxon>
    </lineage>
</organism>
<dbReference type="Gene3D" id="2.60.40.60">
    <property type="entry name" value="Cadherins"/>
    <property type="match status" value="1"/>
</dbReference>
<proteinExistence type="predicted"/>
<keyword evidence="1" id="KW-1185">Reference proteome</keyword>
<dbReference type="AlphaFoldDB" id="A0AA85KKK3"/>
<dbReference type="Proteomes" id="UP000050795">
    <property type="component" value="Unassembled WGS sequence"/>
</dbReference>
<reference evidence="1" key="1">
    <citation type="submission" date="2022-06" db="EMBL/GenBank/DDBJ databases">
        <authorList>
            <person name="Berger JAMES D."/>
            <person name="Berger JAMES D."/>
        </authorList>
    </citation>
    <scope>NUCLEOTIDE SEQUENCE [LARGE SCALE GENOMIC DNA]</scope>
</reference>